<dbReference type="EMBL" id="MU825875">
    <property type="protein sequence ID" value="KAJ7386837.1"/>
    <property type="molecule type" value="Genomic_DNA"/>
</dbReference>
<proteinExistence type="predicted"/>
<evidence type="ECO:0000313" key="1">
    <source>
        <dbReference type="EMBL" id="KAJ7386837.1"/>
    </source>
</evidence>
<evidence type="ECO:0000313" key="2">
    <source>
        <dbReference type="Proteomes" id="UP001163046"/>
    </source>
</evidence>
<accession>A0A9W9ZSE0</accession>
<dbReference type="AlphaFoldDB" id="A0A9W9ZSE0"/>
<organism evidence="1 2">
    <name type="scientific">Desmophyllum pertusum</name>
    <dbReference type="NCBI Taxonomy" id="174260"/>
    <lineage>
        <taxon>Eukaryota</taxon>
        <taxon>Metazoa</taxon>
        <taxon>Cnidaria</taxon>
        <taxon>Anthozoa</taxon>
        <taxon>Hexacorallia</taxon>
        <taxon>Scleractinia</taxon>
        <taxon>Caryophylliina</taxon>
        <taxon>Caryophylliidae</taxon>
        <taxon>Desmophyllum</taxon>
    </lineage>
</organism>
<keyword evidence="2" id="KW-1185">Reference proteome</keyword>
<dbReference type="Proteomes" id="UP001163046">
    <property type="component" value="Unassembled WGS sequence"/>
</dbReference>
<protein>
    <submittedName>
        <fullName evidence="1">Uncharacterized protein</fullName>
    </submittedName>
</protein>
<reference evidence="1" key="1">
    <citation type="submission" date="2023-01" db="EMBL/GenBank/DDBJ databases">
        <title>Genome assembly of the deep-sea coral Lophelia pertusa.</title>
        <authorList>
            <person name="Herrera S."/>
            <person name="Cordes E."/>
        </authorList>
    </citation>
    <scope>NUCLEOTIDE SEQUENCE</scope>
    <source>
        <strain evidence="1">USNM1676648</strain>
        <tissue evidence="1">Polyp</tissue>
    </source>
</reference>
<sequence length="98" mass="10976">MSMLSGNQPLWRGHWAVWRSTTLHLGFQDVCLNRHVLEIAALGLKTKAGKSYQTMFLQGQRTEAEFMSQWHTGNLLDCSGSLLVAQDAIQQDNEAFPG</sequence>
<comment type="caution">
    <text evidence="1">The sequence shown here is derived from an EMBL/GenBank/DDBJ whole genome shotgun (WGS) entry which is preliminary data.</text>
</comment>
<gene>
    <name evidence="1" type="ORF">OS493_006867</name>
</gene>
<name>A0A9W9ZSE0_9CNID</name>
<dbReference type="OrthoDB" id="5983006at2759"/>